<evidence type="ECO:0000313" key="2">
    <source>
        <dbReference type="Proteomes" id="UP001349343"/>
    </source>
</evidence>
<accession>A0ABZ0Z3Z8</accession>
<sequence length="118" mass="12954">MTHIHYNVTSTHVNGNNTKTDSSILSQDGYTVIPVNTQVSYEDFCVEGGDSLDIHNPKPIVPTKIPGWLHVDPINTQIDLQSVADQLSDYKFTPGFKVSVDDLTNPAPLDYEATPANI</sequence>
<dbReference type="EMBL" id="OR769222">
    <property type="protein sequence ID" value="WQJ52885.1"/>
    <property type="molecule type" value="Genomic_DNA"/>
</dbReference>
<proteinExistence type="predicted"/>
<name>A0ABZ0Z3Z8_9CAUD</name>
<reference evidence="1 2" key="1">
    <citation type="submission" date="2023-11" db="EMBL/GenBank/DDBJ databases">
        <authorList>
            <person name="Cook R."/>
            <person name="Crisci M."/>
            <person name="Pye H."/>
            <person name="Adriaenssens E."/>
            <person name="Santini J."/>
        </authorList>
    </citation>
    <scope>NUCLEOTIDE SEQUENCE [LARGE SCALE GENOMIC DNA]</scope>
    <source>
        <strain evidence="1">Lak_Megaphage_RVC_JS4_GC31</strain>
    </source>
</reference>
<keyword evidence="2" id="KW-1185">Reference proteome</keyword>
<dbReference type="Proteomes" id="UP001349343">
    <property type="component" value="Segment"/>
</dbReference>
<protein>
    <submittedName>
        <fullName evidence="1">Uncharacterized protein</fullName>
    </submittedName>
</protein>
<evidence type="ECO:0000313" key="1">
    <source>
        <dbReference type="EMBL" id="WQJ52885.1"/>
    </source>
</evidence>
<organism evidence="1 2">
    <name type="scientific">phage Lak_Megaphage_RVC_JS4_GC31</name>
    <dbReference type="NCBI Taxonomy" id="3109228"/>
    <lineage>
        <taxon>Viruses</taxon>
        <taxon>Duplodnaviria</taxon>
        <taxon>Heunggongvirae</taxon>
        <taxon>Uroviricota</taxon>
        <taxon>Caudoviricetes</taxon>
        <taxon>Caudoviricetes code 15 clade</taxon>
    </lineage>
</organism>